<feature type="transmembrane region" description="Helical" evidence="1">
    <location>
        <begin position="71"/>
        <end position="89"/>
    </location>
</feature>
<reference evidence="3" key="1">
    <citation type="journal article" date="2023" name="Commun. Biol.">
        <title>Genome analysis of Parmales, the sister group of diatoms, reveals the evolutionary specialization of diatoms from phago-mixotrophs to photoautotrophs.</title>
        <authorList>
            <person name="Ban H."/>
            <person name="Sato S."/>
            <person name="Yoshikawa S."/>
            <person name="Yamada K."/>
            <person name="Nakamura Y."/>
            <person name="Ichinomiya M."/>
            <person name="Sato N."/>
            <person name="Blanc-Mathieu R."/>
            <person name="Endo H."/>
            <person name="Kuwata A."/>
            <person name="Ogata H."/>
        </authorList>
    </citation>
    <scope>NUCLEOTIDE SEQUENCE [LARGE SCALE GENOMIC DNA]</scope>
    <source>
        <strain evidence="3">NIES 3700</strain>
    </source>
</reference>
<feature type="transmembrane region" description="Helical" evidence="1">
    <location>
        <begin position="138"/>
        <end position="162"/>
    </location>
</feature>
<evidence type="ECO:0000313" key="2">
    <source>
        <dbReference type="EMBL" id="GMI17377.1"/>
    </source>
</evidence>
<organism evidence="2 3">
    <name type="scientific">Triparma laevis f. longispina</name>
    <dbReference type="NCBI Taxonomy" id="1714387"/>
    <lineage>
        <taxon>Eukaryota</taxon>
        <taxon>Sar</taxon>
        <taxon>Stramenopiles</taxon>
        <taxon>Ochrophyta</taxon>
        <taxon>Bolidophyceae</taxon>
        <taxon>Parmales</taxon>
        <taxon>Triparmaceae</taxon>
        <taxon>Triparma</taxon>
    </lineage>
</organism>
<dbReference type="EMBL" id="BRXW01000289">
    <property type="protein sequence ID" value="GMI17377.1"/>
    <property type="molecule type" value="Genomic_DNA"/>
</dbReference>
<proteinExistence type="predicted"/>
<dbReference type="Proteomes" id="UP001165122">
    <property type="component" value="Unassembled WGS sequence"/>
</dbReference>
<feature type="transmembrane region" description="Helical" evidence="1">
    <location>
        <begin position="42"/>
        <end position="59"/>
    </location>
</feature>
<feature type="transmembrane region" description="Helical" evidence="1">
    <location>
        <begin position="110"/>
        <end position="132"/>
    </location>
</feature>
<evidence type="ECO:0000313" key="3">
    <source>
        <dbReference type="Proteomes" id="UP001165122"/>
    </source>
</evidence>
<accession>A0A9W7FQZ4</accession>
<dbReference type="AlphaFoldDB" id="A0A9W7FQZ4"/>
<gene>
    <name evidence="2" type="ORF">TrLO_g9362</name>
</gene>
<keyword evidence="1" id="KW-0472">Membrane</keyword>
<comment type="caution">
    <text evidence="2">The sequence shown here is derived from an EMBL/GenBank/DDBJ whole genome shotgun (WGS) entry which is preliminary data.</text>
</comment>
<evidence type="ECO:0000256" key="1">
    <source>
        <dbReference type="SAM" id="Phobius"/>
    </source>
</evidence>
<dbReference type="OrthoDB" id="10535974at2759"/>
<keyword evidence="1" id="KW-1133">Transmembrane helix</keyword>
<sequence>MCIAILKTKQLKNADKLDADSNFASLYQNYSLSVPYFEAVHFVRKALLIFFLTVTGYFRAELASSGVEASLLQAVLSLLVNPGFFIVLCKTKPLVYFPCSFLKNHNLNNFAELLGAGATVAGNIIAVIGTFSPNNQQLINILGTTFAIVNLTFVTIFLYGFYVDTRKTRKDKQALLSSQSSLEDDRSSPWLLKKELEKVEKKWQGEEIGGEDESNLKIVFGEYRALLDRMNAAISNHTGKALAEFEGLGEIAKNKELGFCKKILASIEKEATLNPMQVQSVQVQSA</sequence>
<keyword evidence="1" id="KW-0812">Transmembrane</keyword>
<keyword evidence="3" id="KW-1185">Reference proteome</keyword>
<name>A0A9W7FQZ4_9STRA</name>
<protein>
    <submittedName>
        <fullName evidence="2">Uncharacterized protein</fullName>
    </submittedName>
</protein>